<proteinExistence type="predicted"/>
<dbReference type="Proteomes" id="UP001497623">
    <property type="component" value="Unassembled WGS sequence"/>
</dbReference>
<accession>A0AAV2QFK8</accession>
<dbReference type="PANTHER" id="PTHR19324">
    <property type="entry name" value="PERFORIN-LIKE PROTEIN 1"/>
    <property type="match status" value="1"/>
</dbReference>
<dbReference type="PANTHER" id="PTHR19324:SF33">
    <property type="entry name" value="MUCIN-5AC"/>
    <property type="match status" value="1"/>
</dbReference>
<evidence type="ECO:0000256" key="1">
    <source>
        <dbReference type="SAM" id="SignalP"/>
    </source>
</evidence>
<feature type="chain" id="PRO_5043853256" description="Apextrin C-terminal domain-containing protein" evidence="1">
    <location>
        <begin position="16"/>
        <end position="242"/>
    </location>
</feature>
<feature type="domain" description="Apextrin C-terminal" evidence="2">
    <location>
        <begin position="39"/>
        <end position="238"/>
    </location>
</feature>
<reference evidence="3 4" key="1">
    <citation type="submission" date="2024-05" db="EMBL/GenBank/DDBJ databases">
        <authorList>
            <person name="Wallberg A."/>
        </authorList>
    </citation>
    <scope>NUCLEOTIDE SEQUENCE [LARGE SCALE GENOMIC DNA]</scope>
</reference>
<dbReference type="AlphaFoldDB" id="A0AAV2QFK8"/>
<comment type="caution">
    <text evidence="3">The sequence shown here is derived from an EMBL/GenBank/DDBJ whole genome shotgun (WGS) entry which is preliminary data.</text>
</comment>
<organism evidence="3 4">
    <name type="scientific">Meganyctiphanes norvegica</name>
    <name type="common">Northern krill</name>
    <name type="synonym">Thysanopoda norvegica</name>
    <dbReference type="NCBI Taxonomy" id="48144"/>
    <lineage>
        <taxon>Eukaryota</taxon>
        <taxon>Metazoa</taxon>
        <taxon>Ecdysozoa</taxon>
        <taxon>Arthropoda</taxon>
        <taxon>Crustacea</taxon>
        <taxon>Multicrustacea</taxon>
        <taxon>Malacostraca</taxon>
        <taxon>Eumalacostraca</taxon>
        <taxon>Eucarida</taxon>
        <taxon>Euphausiacea</taxon>
        <taxon>Euphausiidae</taxon>
        <taxon>Meganyctiphanes</taxon>
    </lineage>
</organism>
<name>A0AAV2QFK8_MEGNR</name>
<dbReference type="Pfam" id="PF16977">
    <property type="entry name" value="ApeC"/>
    <property type="match status" value="1"/>
</dbReference>
<keyword evidence="4" id="KW-1185">Reference proteome</keyword>
<protein>
    <recommendedName>
        <fullName evidence="2">Apextrin C-terminal domain-containing protein</fullName>
    </recommendedName>
</protein>
<dbReference type="InterPro" id="IPR031569">
    <property type="entry name" value="ApeC"/>
</dbReference>
<evidence type="ECO:0000259" key="2">
    <source>
        <dbReference type="Pfam" id="PF16977"/>
    </source>
</evidence>
<evidence type="ECO:0000313" key="3">
    <source>
        <dbReference type="EMBL" id="CAL4081309.1"/>
    </source>
</evidence>
<gene>
    <name evidence="3" type="ORF">MNOR_LOCUS11528</name>
</gene>
<keyword evidence="1" id="KW-0732">Signal</keyword>
<feature type="signal peptide" evidence="1">
    <location>
        <begin position="1"/>
        <end position="15"/>
    </location>
</feature>
<evidence type="ECO:0000313" key="4">
    <source>
        <dbReference type="Proteomes" id="UP001497623"/>
    </source>
</evidence>
<dbReference type="EMBL" id="CAXKWB010006085">
    <property type="protein sequence ID" value="CAL4081309.1"/>
    <property type="molecule type" value="Genomic_DNA"/>
</dbReference>
<sequence length="242" mass="26974">MMLLLLLNIFALSHCSTIPGISNKTQAPDGAVPSYVSDWPVGYYGLPKPTSGCPGGGWEEGWRYHDTEDHDDEDSWSDPIHLAGSLSHDGMRQEFCMKPNDEGEEWPAGDYCIYKSGDHCPTHFNDGAIYIDDEDHNNENNYGGIVPSGSYEKNTFYQYCCRIDGDPENGIHLPTTKEFFLFPHSPGCQKVVGMNSSMEYLHFDTEDHNDASYVSGVHPKADIGSGSAKNPTIYYCYYTPTL</sequence>